<accession>A0ABX2ZDX9</accession>
<gene>
    <name evidence="1" type="ORF">A7312_00920</name>
</gene>
<sequence length="60" mass="6844">MILKKIRFALCSRRIFLIFWRAAVWENPSLAIGQSCGYDKISVIFGNGNGKEHQHYGSSQ</sequence>
<comment type="caution">
    <text evidence="1">The sequence shown here is derived from an EMBL/GenBank/DDBJ whole genome shotgun (WGS) entry which is preliminary data.</text>
</comment>
<reference evidence="2" key="1">
    <citation type="submission" date="2016-05" db="EMBL/GenBank/DDBJ databases">
        <title>Whole genome shotgun sequencing of cultured foodborne pathogen.</title>
        <authorList>
            <person name="Zheng J."/>
            <person name="Timme R."/>
            <person name="Allard M."/>
            <person name="Strain E."/>
            <person name="Luo Y."/>
            <person name="Brown E."/>
        </authorList>
    </citation>
    <scope>NUCLEOTIDE SEQUENCE [LARGE SCALE GENOMIC DNA]</scope>
    <source>
        <strain evidence="2">CFSAN034343</strain>
    </source>
</reference>
<proteinExistence type="predicted"/>
<evidence type="ECO:0000313" key="2">
    <source>
        <dbReference type="Proteomes" id="UP000094974"/>
    </source>
</evidence>
<evidence type="ECO:0000313" key="1">
    <source>
        <dbReference type="EMBL" id="ODA09718.1"/>
    </source>
</evidence>
<dbReference type="Proteomes" id="UP000094974">
    <property type="component" value="Unassembled WGS sequence"/>
</dbReference>
<name>A0ABX2ZDX9_PAEPO</name>
<dbReference type="EMBL" id="LYND01000111">
    <property type="protein sequence ID" value="ODA09718.1"/>
    <property type="molecule type" value="Genomic_DNA"/>
</dbReference>
<keyword evidence="2" id="KW-1185">Reference proteome</keyword>
<organism evidence="1 2">
    <name type="scientific">Paenibacillus polymyxa</name>
    <name type="common">Bacillus polymyxa</name>
    <dbReference type="NCBI Taxonomy" id="1406"/>
    <lineage>
        <taxon>Bacteria</taxon>
        <taxon>Bacillati</taxon>
        <taxon>Bacillota</taxon>
        <taxon>Bacilli</taxon>
        <taxon>Bacillales</taxon>
        <taxon>Paenibacillaceae</taxon>
        <taxon>Paenibacillus</taxon>
    </lineage>
</organism>
<protein>
    <submittedName>
        <fullName evidence="1">Uncharacterized protein</fullName>
    </submittedName>
</protein>